<dbReference type="PANTHER" id="PTHR30273:SF2">
    <property type="entry name" value="PROTEIN FECR"/>
    <property type="match status" value="1"/>
</dbReference>
<evidence type="ECO:0000313" key="3">
    <source>
        <dbReference type="EMBL" id="RRG20412.1"/>
    </source>
</evidence>
<reference evidence="3 4" key="1">
    <citation type="submission" date="2018-07" db="EMBL/GenBank/DDBJ databases">
        <title>Draft genome sequence of Ancylomarina sp. M1P.</title>
        <authorList>
            <person name="Yadav S."/>
            <person name="Villanueva L."/>
            <person name="Damste J.S.S."/>
        </authorList>
    </citation>
    <scope>NUCLEOTIDE SEQUENCE [LARGE SCALE GENOMIC DNA]</scope>
    <source>
        <strain evidence="3 4">M1P</strain>
    </source>
</reference>
<evidence type="ECO:0000259" key="1">
    <source>
        <dbReference type="Pfam" id="PF04773"/>
    </source>
</evidence>
<dbReference type="InterPro" id="IPR006860">
    <property type="entry name" value="FecR"/>
</dbReference>
<dbReference type="PANTHER" id="PTHR30273">
    <property type="entry name" value="PERIPLASMIC SIGNAL SENSOR AND SIGMA FACTOR ACTIVATOR FECR-RELATED"/>
    <property type="match status" value="1"/>
</dbReference>
<feature type="domain" description="Protein FecR C-terminal" evidence="2">
    <location>
        <begin position="348"/>
        <end position="416"/>
    </location>
</feature>
<sequence length="418" mass="48876">MFLLSFLLRIFFIRKFYKKFQFSLTHFSFFEYIRKSILKMESIKTYIERARIWAKLILSDDLSNSELKDSELDDIHSVASGKYESWRESQIQKFDEKKIWRNIEMKLKVFQKPEPKIIRLLKPWRSVAAAVLLMVLGTESYFIFQDLKTVKTVEVLPGESLAYLQVDNQSKIDLSVQDTLLLFHQVNAQVDSGQLVYSTAESDQSKIETHTINVPSKGEYFVQLSDGTKVWMNSESSLKFKSKFTGQQRVVDLVGEAYFEVAKNPNKPFIVRTANTYVKVLGTKFNIKAYADEAYTYTTLKEGKVKLIMDDKQQVMAPNEQVVFDKTKHQYTKRRVDASIYSAWTEGQFVFKDERLEDILNSLSRWYGLKVFYKHAQQKEERFSISVNRYDEIQPLLNHIELTGDIHLKINKSALIVE</sequence>
<feature type="domain" description="FecR protein" evidence="1">
    <location>
        <begin position="211"/>
        <end position="306"/>
    </location>
</feature>
<keyword evidence="4" id="KW-1185">Reference proteome</keyword>
<evidence type="ECO:0000259" key="2">
    <source>
        <dbReference type="Pfam" id="PF16344"/>
    </source>
</evidence>
<comment type="caution">
    <text evidence="3">The sequence shown here is derived from an EMBL/GenBank/DDBJ whole genome shotgun (WGS) entry which is preliminary data.</text>
</comment>
<protein>
    <submittedName>
        <fullName evidence="3">FecR family protein</fullName>
    </submittedName>
</protein>
<gene>
    <name evidence="3" type="ORF">DWB61_12765</name>
</gene>
<dbReference type="InterPro" id="IPR012373">
    <property type="entry name" value="Ferrdict_sens_TM"/>
</dbReference>
<accession>A0A425XZ37</accession>
<dbReference type="GO" id="GO:0016989">
    <property type="term" value="F:sigma factor antagonist activity"/>
    <property type="evidence" value="ECO:0007669"/>
    <property type="project" value="TreeGrafter"/>
</dbReference>
<dbReference type="Proteomes" id="UP000285794">
    <property type="component" value="Unassembled WGS sequence"/>
</dbReference>
<dbReference type="Gene3D" id="3.55.50.30">
    <property type="match status" value="1"/>
</dbReference>
<dbReference type="Gene3D" id="2.60.120.1440">
    <property type="match status" value="1"/>
</dbReference>
<dbReference type="FunFam" id="2.60.120.1440:FF:000001">
    <property type="entry name" value="Putative anti-sigma factor"/>
    <property type="match status" value="1"/>
</dbReference>
<dbReference type="EMBL" id="QQWG01000013">
    <property type="protein sequence ID" value="RRG20412.1"/>
    <property type="molecule type" value="Genomic_DNA"/>
</dbReference>
<name>A0A425XZ37_9BACT</name>
<organism evidence="3 4">
    <name type="scientific">Ancylomarina euxinus</name>
    <dbReference type="NCBI Taxonomy" id="2283627"/>
    <lineage>
        <taxon>Bacteria</taxon>
        <taxon>Pseudomonadati</taxon>
        <taxon>Bacteroidota</taxon>
        <taxon>Bacteroidia</taxon>
        <taxon>Marinilabiliales</taxon>
        <taxon>Marinifilaceae</taxon>
        <taxon>Ancylomarina</taxon>
    </lineage>
</organism>
<dbReference type="Pfam" id="PF16344">
    <property type="entry name" value="FecR_C"/>
    <property type="match status" value="1"/>
</dbReference>
<dbReference type="AlphaFoldDB" id="A0A425XZ37"/>
<dbReference type="InterPro" id="IPR032508">
    <property type="entry name" value="FecR_C"/>
</dbReference>
<evidence type="ECO:0000313" key="4">
    <source>
        <dbReference type="Proteomes" id="UP000285794"/>
    </source>
</evidence>
<proteinExistence type="predicted"/>
<dbReference type="Pfam" id="PF04773">
    <property type="entry name" value="FecR"/>
    <property type="match status" value="1"/>
</dbReference>